<dbReference type="GO" id="GO:0032259">
    <property type="term" value="P:methylation"/>
    <property type="evidence" value="ECO:0007669"/>
    <property type="project" value="UniProtKB-KW"/>
</dbReference>
<feature type="transmembrane region" description="Helical" evidence="15">
    <location>
        <begin position="58"/>
        <end position="76"/>
    </location>
</feature>
<dbReference type="Pfam" id="PF02353">
    <property type="entry name" value="CMAS"/>
    <property type="match status" value="1"/>
</dbReference>
<dbReference type="GO" id="GO:0006665">
    <property type="term" value="P:sphingolipid metabolic process"/>
    <property type="evidence" value="ECO:0007669"/>
    <property type="project" value="UniProtKB-KW"/>
</dbReference>
<dbReference type="PANTHER" id="PTHR45197:SF1">
    <property type="entry name" value="SPHINGOLIPID C9-METHYLTRANSFERASE A-RELATED"/>
    <property type="match status" value="1"/>
</dbReference>
<evidence type="ECO:0000256" key="1">
    <source>
        <dbReference type="ARBA" id="ARBA00004141"/>
    </source>
</evidence>
<keyword evidence="17" id="KW-1185">Reference proteome</keyword>
<evidence type="ECO:0000256" key="15">
    <source>
        <dbReference type="SAM" id="Phobius"/>
    </source>
</evidence>
<evidence type="ECO:0000256" key="5">
    <source>
        <dbReference type="ARBA" id="ARBA00022516"/>
    </source>
</evidence>
<keyword evidence="5" id="KW-0444">Lipid biosynthesis</keyword>
<comment type="pathway">
    <text evidence="2">Lipid metabolism; sphingolipid metabolism.</text>
</comment>
<comment type="similarity">
    <text evidence="4">Belongs to the CFA/CMAS family.</text>
</comment>
<evidence type="ECO:0000256" key="12">
    <source>
        <dbReference type="ARBA" id="ARBA00023098"/>
    </source>
</evidence>
<keyword evidence="8" id="KW-0949">S-adenosyl-L-methionine</keyword>
<keyword evidence="6" id="KW-0489">Methyltransferase</keyword>
<dbReference type="GO" id="GO:0016020">
    <property type="term" value="C:membrane"/>
    <property type="evidence" value="ECO:0007669"/>
    <property type="project" value="UniProtKB-SubCell"/>
</dbReference>
<comment type="pathway">
    <text evidence="3">Sphingolipid metabolism.</text>
</comment>
<dbReference type="AlphaFoldDB" id="A0A9N9FDC3"/>
<dbReference type="InterPro" id="IPR052290">
    <property type="entry name" value="Sphingo_C9-MT"/>
</dbReference>
<evidence type="ECO:0000256" key="3">
    <source>
        <dbReference type="ARBA" id="ARBA00004991"/>
    </source>
</evidence>
<proteinExistence type="inferred from homology"/>
<evidence type="ECO:0000256" key="8">
    <source>
        <dbReference type="ARBA" id="ARBA00022691"/>
    </source>
</evidence>
<organism evidence="16 17">
    <name type="scientific">Ambispora leptoticha</name>
    <dbReference type="NCBI Taxonomy" id="144679"/>
    <lineage>
        <taxon>Eukaryota</taxon>
        <taxon>Fungi</taxon>
        <taxon>Fungi incertae sedis</taxon>
        <taxon>Mucoromycota</taxon>
        <taxon>Glomeromycotina</taxon>
        <taxon>Glomeromycetes</taxon>
        <taxon>Archaeosporales</taxon>
        <taxon>Ambisporaceae</taxon>
        <taxon>Ambispora</taxon>
    </lineage>
</organism>
<dbReference type="Proteomes" id="UP000789508">
    <property type="component" value="Unassembled WGS sequence"/>
</dbReference>
<dbReference type="EC" id="2.1.1.317" evidence="14"/>
<dbReference type="OrthoDB" id="412182at2759"/>
<comment type="subcellular location">
    <subcellularLocation>
        <location evidence="1">Membrane</location>
        <topology evidence="1">Multi-pass membrane protein</topology>
    </subcellularLocation>
</comment>
<evidence type="ECO:0000256" key="10">
    <source>
        <dbReference type="ARBA" id="ARBA00022919"/>
    </source>
</evidence>
<dbReference type="CDD" id="cd02440">
    <property type="entry name" value="AdoMet_MTases"/>
    <property type="match status" value="1"/>
</dbReference>
<keyword evidence="10" id="KW-0746">Sphingolipid metabolism</keyword>
<keyword evidence="9 15" id="KW-0812">Transmembrane</keyword>
<reference evidence="16" key="1">
    <citation type="submission" date="2021-06" db="EMBL/GenBank/DDBJ databases">
        <authorList>
            <person name="Kallberg Y."/>
            <person name="Tangrot J."/>
            <person name="Rosling A."/>
        </authorList>
    </citation>
    <scope>NUCLEOTIDE SEQUENCE</scope>
    <source>
        <strain evidence="16">FL130A</strain>
    </source>
</reference>
<sequence length="421" mass="48489">MSPDNKGIKVTNWASIANAPFPAEGAGNQTFSNLQLISVVAGIPAFLLIYFHFGIWTYPFLVILVGLPCFAGFFVINSKFATPWNNKVQLPNRKIEEYITIKDPTLAGYQGRNKIPMEIFFENYFDGKIDLNGDALEIMEARHDWASFEFGLGQLKFFLTQWIPETIWHSKKQDEDQVRDHYDRGDDFYEAFLGPRMVYTSGIVSDPARCETLEEIQDNKLRLVCEKIHLKKGERLLDIGCGWGTLVAHAAKNFDVDATGVTLGIKQTAYANNRIKEYGVKNPEQARVLCLDYRDIPARPKFNKITCLEMAEHVGVRLFQSFLLQVKDLMEDDGLFFLQIAGLRRTWQYEDFIWGLFMAKYIFPGADASCPLYWVINQLETAGFEVQDVDTIGVHYSATIWRWYHNWMKNRDTITEKYGKR</sequence>
<dbReference type="PANTHER" id="PTHR45197">
    <property type="entry name" value="SYNTHASE, PUTATIVE (AFU_ORTHOLOGUE AFUA_7G04190)-RELATED"/>
    <property type="match status" value="1"/>
</dbReference>
<dbReference type="Gene3D" id="3.40.50.150">
    <property type="entry name" value="Vaccinia Virus protein VP39"/>
    <property type="match status" value="1"/>
</dbReference>
<evidence type="ECO:0000256" key="7">
    <source>
        <dbReference type="ARBA" id="ARBA00022679"/>
    </source>
</evidence>
<keyword evidence="13 15" id="KW-0472">Membrane</keyword>
<evidence type="ECO:0000256" key="6">
    <source>
        <dbReference type="ARBA" id="ARBA00022603"/>
    </source>
</evidence>
<evidence type="ECO:0000256" key="14">
    <source>
        <dbReference type="ARBA" id="ARBA00039020"/>
    </source>
</evidence>
<accession>A0A9N9FDC3</accession>
<protein>
    <recommendedName>
        <fullName evidence="14">sphingolipid C(9)-methyltransferase</fullName>
        <ecNumber evidence="14">2.1.1.317</ecNumber>
    </recommendedName>
</protein>
<comment type="caution">
    <text evidence="16">The sequence shown here is derived from an EMBL/GenBank/DDBJ whole genome shotgun (WGS) entry which is preliminary data.</text>
</comment>
<evidence type="ECO:0000313" key="17">
    <source>
        <dbReference type="Proteomes" id="UP000789508"/>
    </source>
</evidence>
<dbReference type="GO" id="GO:0008168">
    <property type="term" value="F:methyltransferase activity"/>
    <property type="evidence" value="ECO:0007669"/>
    <property type="project" value="UniProtKB-KW"/>
</dbReference>
<feature type="transmembrane region" description="Helical" evidence="15">
    <location>
        <begin position="34"/>
        <end position="51"/>
    </location>
</feature>
<dbReference type="SUPFAM" id="SSF53335">
    <property type="entry name" value="S-adenosyl-L-methionine-dependent methyltransferases"/>
    <property type="match status" value="1"/>
</dbReference>
<evidence type="ECO:0000256" key="4">
    <source>
        <dbReference type="ARBA" id="ARBA00010815"/>
    </source>
</evidence>
<dbReference type="InterPro" id="IPR029063">
    <property type="entry name" value="SAM-dependent_MTases_sf"/>
</dbReference>
<evidence type="ECO:0000313" key="16">
    <source>
        <dbReference type="EMBL" id="CAG8525847.1"/>
    </source>
</evidence>
<keyword evidence="12" id="KW-0443">Lipid metabolism</keyword>
<evidence type="ECO:0000256" key="11">
    <source>
        <dbReference type="ARBA" id="ARBA00022989"/>
    </source>
</evidence>
<evidence type="ECO:0000256" key="13">
    <source>
        <dbReference type="ARBA" id="ARBA00023136"/>
    </source>
</evidence>
<evidence type="ECO:0000256" key="2">
    <source>
        <dbReference type="ARBA" id="ARBA00004760"/>
    </source>
</evidence>
<gene>
    <name evidence="16" type="ORF">ALEPTO_LOCUS4698</name>
</gene>
<evidence type="ECO:0000256" key="9">
    <source>
        <dbReference type="ARBA" id="ARBA00022692"/>
    </source>
</evidence>
<dbReference type="EMBL" id="CAJVPS010001137">
    <property type="protein sequence ID" value="CAG8525847.1"/>
    <property type="molecule type" value="Genomic_DNA"/>
</dbReference>
<name>A0A9N9FDC3_9GLOM</name>
<keyword evidence="7" id="KW-0808">Transferase</keyword>
<keyword evidence="11 15" id="KW-1133">Transmembrane helix</keyword>